<protein>
    <recommendedName>
        <fullName evidence="4">serine-type D-Ala-D-Ala carboxypeptidase</fullName>
        <ecNumber evidence="4">3.4.16.4</ecNumber>
    </recommendedName>
</protein>
<dbReference type="EMBL" id="WTYC01000004">
    <property type="protein sequence ID" value="MXO48487.1"/>
    <property type="molecule type" value="Genomic_DNA"/>
</dbReference>
<dbReference type="EC" id="3.4.16.4" evidence="4"/>
<feature type="active site" description="Proton acceptor" evidence="13">
    <location>
        <position position="69"/>
    </location>
</feature>
<keyword evidence="10" id="KW-0573">Peptidoglycan synthesis</keyword>
<dbReference type="Gene3D" id="2.60.410.10">
    <property type="entry name" value="D-Ala-D-Ala carboxypeptidase, C-terminal domain"/>
    <property type="match status" value="1"/>
</dbReference>
<keyword evidence="9" id="KW-0133">Cell shape</keyword>
<feature type="active site" description="Acyl-ester intermediate" evidence="13">
    <location>
        <position position="66"/>
    </location>
</feature>
<evidence type="ECO:0000256" key="1">
    <source>
        <dbReference type="ARBA" id="ARBA00003217"/>
    </source>
</evidence>
<dbReference type="SUPFAM" id="SSF69189">
    <property type="entry name" value="Penicillin-binding protein associated domain"/>
    <property type="match status" value="1"/>
</dbReference>
<feature type="signal peptide" evidence="16">
    <location>
        <begin position="1"/>
        <end position="22"/>
    </location>
</feature>
<dbReference type="PRINTS" id="PR00725">
    <property type="entry name" value="DADACBPTASE1"/>
</dbReference>
<dbReference type="GO" id="GO:0006508">
    <property type="term" value="P:proteolysis"/>
    <property type="evidence" value="ECO:0007669"/>
    <property type="project" value="UniProtKB-KW"/>
</dbReference>
<dbReference type="OrthoDB" id="9795979at2"/>
<dbReference type="Pfam" id="PF00768">
    <property type="entry name" value="Peptidase_S11"/>
    <property type="match status" value="1"/>
</dbReference>
<dbReference type="InterPro" id="IPR012338">
    <property type="entry name" value="Beta-lactam/transpept-like"/>
</dbReference>
<dbReference type="PANTHER" id="PTHR21581:SF6">
    <property type="entry name" value="TRAFFICKING PROTEIN PARTICLE COMPLEX SUBUNIT 12"/>
    <property type="match status" value="1"/>
</dbReference>
<keyword evidence="8" id="KW-0378">Hydrolase</keyword>
<comment type="caution">
    <text evidence="18">The sequence shown here is derived from an EMBL/GenBank/DDBJ whole genome shotgun (WGS) entry which is preliminary data.</text>
</comment>
<evidence type="ECO:0000256" key="13">
    <source>
        <dbReference type="PIRSR" id="PIRSR618044-1"/>
    </source>
</evidence>
<keyword evidence="11" id="KW-0961">Cell wall biogenesis/degradation</keyword>
<evidence type="ECO:0000256" key="10">
    <source>
        <dbReference type="ARBA" id="ARBA00022984"/>
    </source>
</evidence>
<accession>A0A844XTD4</accession>
<dbReference type="SMART" id="SM00936">
    <property type="entry name" value="PBP5_C"/>
    <property type="match status" value="1"/>
</dbReference>
<dbReference type="Gene3D" id="3.40.710.10">
    <property type="entry name" value="DD-peptidase/beta-lactamase superfamily"/>
    <property type="match status" value="1"/>
</dbReference>
<comment type="similarity">
    <text evidence="3 15">Belongs to the peptidase S11 family.</text>
</comment>
<keyword evidence="7 16" id="KW-0732">Signal</keyword>
<evidence type="ECO:0000256" key="8">
    <source>
        <dbReference type="ARBA" id="ARBA00022801"/>
    </source>
</evidence>
<dbReference type="GO" id="GO:0009252">
    <property type="term" value="P:peptidoglycan biosynthetic process"/>
    <property type="evidence" value="ECO:0007669"/>
    <property type="project" value="UniProtKB-UniPathway"/>
</dbReference>
<evidence type="ECO:0000256" key="14">
    <source>
        <dbReference type="PIRSR" id="PIRSR618044-2"/>
    </source>
</evidence>
<evidence type="ECO:0000256" key="2">
    <source>
        <dbReference type="ARBA" id="ARBA00004752"/>
    </source>
</evidence>
<comment type="catalytic activity">
    <reaction evidence="12">
        <text>Preferential cleavage: (Ac)2-L-Lys-D-Ala-|-D-Ala. Also transpeptidation of peptidyl-alanyl moieties that are N-acyl substituents of D-alanine.</text>
        <dbReference type="EC" id="3.4.16.4"/>
    </reaction>
</comment>
<evidence type="ECO:0000256" key="15">
    <source>
        <dbReference type="RuleBase" id="RU004016"/>
    </source>
</evidence>
<gene>
    <name evidence="18" type="ORF">GRI69_09480</name>
</gene>
<feature type="binding site" evidence="14">
    <location>
        <position position="233"/>
    </location>
    <ligand>
        <name>substrate</name>
    </ligand>
</feature>
<evidence type="ECO:0000313" key="18">
    <source>
        <dbReference type="EMBL" id="MXO48487.1"/>
    </source>
</evidence>
<sequence length="389" mass="42817">MQPILRYLAPFCAAAFMAVAPARSQEKVMPILPPSAEVAPIAYLFDVTSGQVLLEREADRRFMPASITKVMTTFLAFEWMEEGRIVPQQSFTIRPELWKKWNNVGSTMFLAHDARVTVDDLLHGVTTVSANDGAAALADGAAGSIDDWVAAMNEKAEEIGMRDSRFGTPNGWMDDGRTFTTARDLTMLATHMLRRHPVKYRHFVGQREFTYNEITQPNHDPISGIVAGADGIKTGFTNQAGYGFLGSAQRDGRRLVMVVAGSPRARDRNRAARDLLEWGFTRFEQHRVFSPDALVASAEVQGGDAREVALLAPQGIYVDLPTEARRDVTLKVTYDGPLRAPIRKGERVAELVVAIDGMPDFSVPLVAREGVAEAGFGRRLLNGVLGWIT</sequence>
<dbReference type="GO" id="GO:0009002">
    <property type="term" value="F:serine-type D-Ala-D-Ala carboxypeptidase activity"/>
    <property type="evidence" value="ECO:0007669"/>
    <property type="project" value="UniProtKB-EC"/>
</dbReference>
<keyword evidence="19" id="KW-1185">Reference proteome</keyword>
<dbReference type="Pfam" id="PF07943">
    <property type="entry name" value="PBP5_C"/>
    <property type="match status" value="1"/>
</dbReference>
<proteinExistence type="inferred from homology"/>
<evidence type="ECO:0000256" key="9">
    <source>
        <dbReference type="ARBA" id="ARBA00022960"/>
    </source>
</evidence>
<organism evidence="18 19">
    <name type="scientific">Qipengyuania vulgaris</name>
    <dbReference type="NCBI Taxonomy" id="291985"/>
    <lineage>
        <taxon>Bacteria</taxon>
        <taxon>Pseudomonadati</taxon>
        <taxon>Pseudomonadota</taxon>
        <taxon>Alphaproteobacteria</taxon>
        <taxon>Sphingomonadales</taxon>
        <taxon>Erythrobacteraceae</taxon>
        <taxon>Qipengyuania</taxon>
    </lineage>
</organism>
<dbReference type="GO" id="GO:0008360">
    <property type="term" value="P:regulation of cell shape"/>
    <property type="evidence" value="ECO:0007669"/>
    <property type="project" value="UniProtKB-KW"/>
</dbReference>
<feature type="domain" description="Peptidase S11 D-Ala-D-Ala carboxypeptidase A C-terminal" evidence="17">
    <location>
        <begin position="283"/>
        <end position="373"/>
    </location>
</feature>
<comment type="function">
    <text evidence="1">Removes C-terminal D-alanyl residues from sugar-peptide cell wall precursors.</text>
</comment>
<dbReference type="AlphaFoldDB" id="A0A844XTD4"/>
<feature type="active site" evidence="13">
    <location>
        <position position="129"/>
    </location>
</feature>
<dbReference type="InterPro" id="IPR018044">
    <property type="entry name" value="Peptidase_S11"/>
</dbReference>
<keyword evidence="5 18" id="KW-0121">Carboxypeptidase</keyword>
<evidence type="ECO:0000256" key="4">
    <source>
        <dbReference type="ARBA" id="ARBA00012448"/>
    </source>
</evidence>
<comment type="pathway">
    <text evidence="2">Cell wall biogenesis; peptidoglycan biosynthesis.</text>
</comment>
<evidence type="ECO:0000256" key="6">
    <source>
        <dbReference type="ARBA" id="ARBA00022670"/>
    </source>
</evidence>
<dbReference type="InterPro" id="IPR037167">
    <property type="entry name" value="Peptidase_S11_C_sf"/>
</dbReference>
<evidence type="ECO:0000256" key="3">
    <source>
        <dbReference type="ARBA" id="ARBA00007164"/>
    </source>
</evidence>
<evidence type="ECO:0000259" key="17">
    <source>
        <dbReference type="SMART" id="SM00936"/>
    </source>
</evidence>
<dbReference type="Proteomes" id="UP000448199">
    <property type="component" value="Unassembled WGS sequence"/>
</dbReference>
<dbReference type="InterPro" id="IPR015956">
    <property type="entry name" value="Peniciliin-bd_prot_C_sf"/>
</dbReference>
<evidence type="ECO:0000256" key="16">
    <source>
        <dbReference type="SAM" id="SignalP"/>
    </source>
</evidence>
<feature type="chain" id="PRO_5032424997" description="serine-type D-Ala-D-Ala carboxypeptidase" evidence="16">
    <location>
        <begin position="23"/>
        <end position="389"/>
    </location>
</feature>
<dbReference type="PANTHER" id="PTHR21581">
    <property type="entry name" value="D-ALANYL-D-ALANINE CARBOXYPEPTIDASE"/>
    <property type="match status" value="1"/>
</dbReference>
<dbReference type="GO" id="GO:0071555">
    <property type="term" value="P:cell wall organization"/>
    <property type="evidence" value="ECO:0007669"/>
    <property type="project" value="UniProtKB-KW"/>
</dbReference>
<evidence type="ECO:0000256" key="5">
    <source>
        <dbReference type="ARBA" id="ARBA00022645"/>
    </source>
</evidence>
<reference evidence="18 19" key="1">
    <citation type="submission" date="2019-12" db="EMBL/GenBank/DDBJ databases">
        <title>Genomic-based taxomic classification of the family Erythrobacteraceae.</title>
        <authorList>
            <person name="Xu L."/>
        </authorList>
    </citation>
    <scope>NUCLEOTIDE SEQUENCE [LARGE SCALE GENOMIC DNA]</scope>
    <source>
        <strain evidence="18 19">DSM 17792</strain>
    </source>
</reference>
<name>A0A844XTD4_9SPHN</name>
<dbReference type="InterPro" id="IPR012907">
    <property type="entry name" value="Peptidase_S11_C"/>
</dbReference>
<evidence type="ECO:0000313" key="19">
    <source>
        <dbReference type="Proteomes" id="UP000448199"/>
    </source>
</evidence>
<evidence type="ECO:0000256" key="12">
    <source>
        <dbReference type="ARBA" id="ARBA00034000"/>
    </source>
</evidence>
<dbReference type="SUPFAM" id="SSF56601">
    <property type="entry name" value="beta-lactamase/transpeptidase-like"/>
    <property type="match status" value="1"/>
</dbReference>
<dbReference type="InterPro" id="IPR001967">
    <property type="entry name" value="Peptidase_S11_N"/>
</dbReference>
<keyword evidence="6" id="KW-0645">Protease</keyword>
<evidence type="ECO:0000256" key="7">
    <source>
        <dbReference type="ARBA" id="ARBA00022729"/>
    </source>
</evidence>
<dbReference type="UniPathway" id="UPA00219"/>
<evidence type="ECO:0000256" key="11">
    <source>
        <dbReference type="ARBA" id="ARBA00023316"/>
    </source>
</evidence>